<feature type="compositionally biased region" description="Polar residues" evidence="1">
    <location>
        <begin position="492"/>
        <end position="511"/>
    </location>
</feature>
<feature type="compositionally biased region" description="Polar residues" evidence="1">
    <location>
        <begin position="617"/>
        <end position="635"/>
    </location>
</feature>
<accession>A0A8B6G1Q2</accession>
<evidence type="ECO:0000313" key="3">
    <source>
        <dbReference type="Proteomes" id="UP000596742"/>
    </source>
</evidence>
<dbReference type="AlphaFoldDB" id="A0A8B6G1Q2"/>
<feature type="region of interest" description="Disordered" evidence="1">
    <location>
        <begin position="246"/>
        <end position="267"/>
    </location>
</feature>
<feature type="region of interest" description="Disordered" evidence="1">
    <location>
        <begin position="331"/>
        <end position="353"/>
    </location>
</feature>
<sequence length="647" mass="72155">MHLLSSQMYPETCNSSNNVNNTIIKNLCVWSCPKEFIRITIVNTSFCLGCDTFCVINFGSRQLPSNCICPEVTLLTTPLIETTELSPQMTPILYANTVLTSSALSLTEIIVYGSAALAVFVAIVSVFCCCRWRYKFYRLQKTIQVPNRNKLSTTSSSRDHAMEDGNTYTAILVDSQNSEPVNIDTTTEDISTYASIPDEIKGTENLQNVANGASGSTVEENKYEELPCRVKTKETQFTQSIQNEYVRTKTKGRQNQQSRKPPKITTEDNKYMSVHGLKRQEAQEVVQGNSNTLQVPRNEYHLSTAKYESMHVGDTINKTKPPDIAKGQEKGSNFVQPVPQSNNRIHSNSTDEEKRNIISKKAGINPADVYETMANVKPIVQTTDQSASRLVTDAEPNNLEADGDPYMHSNSVEKRNIHEDMYSINCLPLKKKTSNLVSNNIPNRNIENHKDQMSDAFGNTNITGNKMSEEQIYVNTDIFRKPTCSKTDTKSESSIPTNNKQESINDNLINQNKDKKEITMRSLSNGENVPEVTTTVAVGEWRSDEKSNAVVRKVVSVAGCQSDGEKESGNLQATAIAGCHSFGRSESENSEVADQAGFQINEEMEQEDFKTTETRLNHSASFQSKLGQRLEQLNKNGDHISSDEETF</sequence>
<feature type="compositionally biased region" description="Basic and acidic residues" evidence="1">
    <location>
        <begin position="607"/>
        <end position="616"/>
    </location>
</feature>
<name>A0A8B6G1Q2_MYTGA</name>
<protein>
    <submittedName>
        <fullName evidence="2">Uncharacterized protein</fullName>
    </submittedName>
</protein>
<comment type="caution">
    <text evidence="2">The sequence shown here is derived from an EMBL/GenBank/DDBJ whole genome shotgun (WGS) entry which is preliminary data.</text>
</comment>
<keyword evidence="3" id="KW-1185">Reference proteome</keyword>
<dbReference type="OrthoDB" id="6099725at2759"/>
<reference evidence="2" key="1">
    <citation type="submission" date="2018-11" db="EMBL/GenBank/DDBJ databases">
        <authorList>
            <person name="Alioto T."/>
            <person name="Alioto T."/>
        </authorList>
    </citation>
    <scope>NUCLEOTIDE SEQUENCE</scope>
</reference>
<gene>
    <name evidence="2" type="ORF">MGAL_10B031553</name>
</gene>
<evidence type="ECO:0000256" key="1">
    <source>
        <dbReference type="SAM" id="MobiDB-lite"/>
    </source>
</evidence>
<organism evidence="2 3">
    <name type="scientific">Mytilus galloprovincialis</name>
    <name type="common">Mediterranean mussel</name>
    <dbReference type="NCBI Taxonomy" id="29158"/>
    <lineage>
        <taxon>Eukaryota</taxon>
        <taxon>Metazoa</taxon>
        <taxon>Spiralia</taxon>
        <taxon>Lophotrochozoa</taxon>
        <taxon>Mollusca</taxon>
        <taxon>Bivalvia</taxon>
        <taxon>Autobranchia</taxon>
        <taxon>Pteriomorphia</taxon>
        <taxon>Mytilida</taxon>
        <taxon>Mytiloidea</taxon>
        <taxon>Mytilidae</taxon>
        <taxon>Mytilinae</taxon>
        <taxon>Mytilus</taxon>
    </lineage>
</organism>
<evidence type="ECO:0000313" key="2">
    <source>
        <dbReference type="EMBL" id="VDI57438.1"/>
    </source>
</evidence>
<dbReference type="EMBL" id="UYJE01007725">
    <property type="protein sequence ID" value="VDI57438.1"/>
    <property type="molecule type" value="Genomic_DNA"/>
</dbReference>
<feature type="region of interest" description="Disordered" evidence="1">
    <location>
        <begin position="605"/>
        <end position="647"/>
    </location>
</feature>
<feature type="compositionally biased region" description="Polar residues" evidence="1">
    <location>
        <begin position="331"/>
        <end position="348"/>
    </location>
</feature>
<dbReference type="Proteomes" id="UP000596742">
    <property type="component" value="Unassembled WGS sequence"/>
</dbReference>
<feature type="region of interest" description="Disordered" evidence="1">
    <location>
        <begin position="484"/>
        <end position="513"/>
    </location>
</feature>
<proteinExistence type="predicted"/>
<feature type="compositionally biased region" description="Basic and acidic residues" evidence="1">
    <location>
        <begin position="636"/>
        <end position="647"/>
    </location>
</feature>